<evidence type="ECO:0000256" key="1">
    <source>
        <dbReference type="SAM" id="Phobius"/>
    </source>
</evidence>
<name>A0A645CSC5_9ZZZZ</name>
<dbReference type="InterPro" id="IPR026870">
    <property type="entry name" value="Zinc_ribbon_dom"/>
</dbReference>
<feature type="transmembrane region" description="Helical" evidence="1">
    <location>
        <begin position="110"/>
        <end position="136"/>
    </location>
</feature>
<evidence type="ECO:0000313" key="3">
    <source>
        <dbReference type="EMBL" id="MPM79795.1"/>
    </source>
</evidence>
<keyword evidence="1" id="KW-1133">Transmembrane helix</keyword>
<dbReference type="AlphaFoldDB" id="A0A645CSC5"/>
<sequence length="151" mass="16574">MAFCTACGAQIPDDVKFCTSCGAEVKKPAQEKQNQQANTQQNNTFAPPPYQQAPYNNAVPPEGSPFSLMSVGQYIGLFFLYSLPCIGFIFLIVFCFSGTNENRKRFSRGLLFYSLIITAIGVIISLVASASIVAFITPYLDNIMNGGYSYY</sequence>
<dbReference type="Pfam" id="PF13240">
    <property type="entry name" value="Zn_Ribbon_1"/>
    <property type="match status" value="1"/>
</dbReference>
<accession>A0A645CSC5</accession>
<feature type="transmembrane region" description="Helical" evidence="1">
    <location>
        <begin position="74"/>
        <end position="98"/>
    </location>
</feature>
<reference evidence="3" key="1">
    <citation type="submission" date="2019-08" db="EMBL/GenBank/DDBJ databases">
        <authorList>
            <person name="Kucharzyk K."/>
            <person name="Murdoch R.W."/>
            <person name="Higgins S."/>
            <person name="Loffler F."/>
        </authorList>
    </citation>
    <scope>NUCLEOTIDE SEQUENCE</scope>
</reference>
<evidence type="ECO:0000259" key="2">
    <source>
        <dbReference type="Pfam" id="PF13240"/>
    </source>
</evidence>
<organism evidence="3">
    <name type="scientific">bioreactor metagenome</name>
    <dbReference type="NCBI Taxonomy" id="1076179"/>
    <lineage>
        <taxon>unclassified sequences</taxon>
        <taxon>metagenomes</taxon>
        <taxon>ecological metagenomes</taxon>
    </lineage>
</organism>
<dbReference type="EMBL" id="VSSQ01029605">
    <property type="protein sequence ID" value="MPM79795.1"/>
    <property type="molecule type" value="Genomic_DNA"/>
</dbReference>
<proteinExistence type="predicted"/>
<comment type="caution">
    <text evidence="3">The sequence shown here is derived from an EMBL/GenBank/DDBJ whole genome shotgun (WGS) entry which is preliminary data.</text>
</comment>
<keyword evidence="1" id="KW-0472">Membrane</keyword>
<keyword evidence="1" id="KW-0812">Transmembrane</keyword>
<feature type="domain" description="Zinc-ribbon" evidence="2">
    <location>
        <begin position="3"/>
        <end position="25"/>
    </location>
</feature>
<protein>
    <recommendedName>
        <fullName evidence="2">Zinc-ribbon domain-containing protein</fullName>
    </recommendedName>
</protein>
<gene>
    <name evidence="3" type="ORF">SDC9_126837</name>
</gene>